<feature type="domain" description="Acyl-CoA dehydrogenase/oxidase C-terminal" evidence="7">
    <location>
        <begin position="224"/>
        <end position="371"/>
    </location>
</feature>
<evidence type="ECO:0000256" key="3">
    <source>
        <dbReference type="ARBA" id="ARBA00022630"/>
    </source>
</evidence>
<dbReference type="RefSeq" id="WP_052222011.1">
    <property type="nucleotide sequence ID" value="NZ_LHUR01000028.1"/>
</dbReference>
<comment type="similarity">
    <text evidence="2 6">Belongs to the acyl-CoA dehydrogenase family.</text>
</comment>
<dbReference type="SUPFAM" id="SSF56645">
    <property type="entry name" value="Acyl-CoA dehydrogenase NM domain-like"/>
    <property type="match status" value="1"/>
</dbReference>
<dbReference type="InterPro" id="IPR006091">
    <property type="entry name" value="Acyl-CoA_Oxase/DH_mid-dom"/>
</dbReference>
<comment type="cofactor">
    <cofactor evidence="1 6">
        <name>FAD</name>
        <dbReference type="ChEBI" id="CHEBI:57692"/>
    </cofactor>
</comment>
<evidence type="ECO:0000256" key="5">
    <source>
        <dbReference type="ARBA" id="ARBA00023002"/>
    </source>
</evidence>
<gene>
    <name evidence="10" type="primary">mmgC_1</name>
    <name evidence="10" type="ORF">CLHOM_25110</name>
</gene>
<evidence type="ECO:0000256" key="1">
    <source>
        <dbReference type="ARBA" id="ARBA00001974"/>
    </source>
</evidence>
<evidence type="ECO:0000256" key="2">
    <source>
        <dbReference type="ARBA" id="ARBA00009347"/>
    </source>
</evidence>
<evidence type="ECO:0000259" key="7">
    <source>
        <dbReference type="Pfam" id="PF00441"/>
    </source>
</evidence>
<dbReference type="GO" id="GO:0050660">
    <property type="term" value="F:flavin adenine dinucleotide binding"/>
    <property type="evidence" value="ECO:0007669"/>
    <property type="project" value="InterPro"/>
</dbReference>
<evidence type="ECO:0000256" key="6">
    <source>
        <dbReference type="RuleBase" id="RU362125"/>
    </source>
</evidence>
<keyword evidence="5 6" id="KW-0560">Oxidoreductase</keyword>
<dbReference type="InterPro" id="IPR009100">
    <property type="entry name" value="AcylCoA_DH/oxidase_NM_dom_sf"/>
</dbReference>
<evidence type="ECO:0000256" key="4">
    <source>
        <dbReference type="ARBA" id="ARBA00022827"/>
    </source>
</evidence>
<dbReference type="PIRSF" id="PIRSF016578">
    <property type="entry name" value="HsaA"/>
    <property type="match status" value="1"/>
</dbReference>
<keyword evidence="3 6" id="KW-0285">Flavoprotein</keyword>
<dbReference type="AlphaFoldDB" id="A0A0L6Z840"/>
<reference evidence="11" key="1">
    <citation type="submission" date="2015-08" db="EMBL/GenBank/DDBJ databases">
        <title>Genome sequence of the strict anaerobe Clostridium homopropionicum LuHBu1 (DSM 5847T).</title>
        <authorList>
            <person name="Poehlein A."/>
            <person name="Beck M."/>
            <person name="Schiel-Bengelsdorf B."/>
            <person name="Bengelsdorf F.R."/>
            <person name="Daniel R."/>
            <person name="Duerre P."/>
        </authorList>
    </citation>
    <scope>NUCLEOTIDE SEQUENCE [LARGE SCALE GENOMIC DNA]</scope>
    <source>
        <strain evidence="11">DSM 5847</strain>
    </source>
</reference>
<dbReference type="InterPro" id="IPR037069">
    <property type="entry name" value="AcylCoA_DH/ox_N_sf"/>
</dbReference>
<feature type="domain" description="Acyl-CoA oxidase/dehydrogenase middle" evidence="8">
    <location>
        <begin position="117"/>
        <end position="212"/>
    </location>
</feature>
<accession>A0A0L6Z840</accession>
<keyword evidence="11" id="KW-1185">Reference proteome</keyword>
<dbReference type="Gene3D" id="1.20.140.10">
    <property type="entry name" value="Butyryl-CoA Dehydrogenase, subunit A, domain 3"/>
    <property type="match status" value="1"/>
</dbReference>
<dbReference type="InterPro" id="IPR046373">
    <property type="entry name" value="Acyl-CoA_Oxase/DH_mid-dom_sf"/>
</dbReference>
<proteinExistence type="inferred from homology"/>
<dbReference type="InterPro" id="IPR009075">
    <property type="entry name" value="AcylCo_DH/oxidase_C"/>
</dbReference>
<sequence length="377" mass="41031">MITKSEDMIQRGREFTEKYIKPIAKELDENNRFPMELKDDMASEGFFGIHYPKEYGGLGLDAYTAYATNAELAKGSAGISLLFTVHWMAVDTIIKYGSDEIKEKYLRDLVTGKKIAAYSLSEFHAGSDASAIKTTAEKVEEGWLLNGAKYFCTNGGIADIYVLTCKTDVEKGTNGISVFILEKGQDGFNIGPYNNKMGCRSSATTSLFLNNCLIPQGNIIGAENEGFKMSMYGLCGGRVGMSAMGIGIAEATLDEAATYANKRIAFGKPLSKLFSVQEMISDSYVKLQASKLLLKMVCGKIDSGENFAFESSVAKLSAADMVNTACHNAVQIFGGHGYMKDNNVERFARDGRLMDIGVGSSEVLKMVVGSTVLNMYK</sequence>
<dbReference type="SUPFAM" id="SSF47203">
    <property type="entry name" value="Acyl-CoA dehydrogenase C-terminal domain-like"/>
    <property type="match status" value="1"/>
</dbReference>
<dbReference type="EMBL" id="LHUR01000028">
    <property type="protein sequence ID" value="KOA19130.1"/>
    <property type="molecule type" value="Genomic_DNA"/>
</dbReference>
<organism evidence="10 11">
    <name type="scientific">Clostridium homopropionicum DSM 5847</name>
    <dbReference type="NCBI Taxonomy" id="1121318"/>
    <lineage>
        <taxon>Bacteria</taxon>
        <taxon>Bacillati</taxon>
        <taxon>Bacillota</taxon>
        <taxon>Clostridia</taxon>
        <taxon>Eubacteriales</taxon>
        <taxon>Clostridiaceae</taxon>
        <taxon>Clostridium</taxon>
    </lineage>
</organism>
<dbReference type="InterPro" id="IPR036250">
    <property type="entry name" value="AcylCo_DH-like_C"/>
</dbReference>
<dbReference type="Gene3D" id="2.40.110.10">
    <property type="entry name" value="Butyryl-CoA Dehydrogenase, subunit A, domain 2"/>
    <property type="match status" value="1"/>
</dbReference>
<dbReference type="PANTHER" id="PTHR43884:SF12">
    <property type="entry name" value="ISOVALERYL-COA DEHYDROGENASE, MITOCHONDRIAL-RELATED"/>
    <property type="match status" value="1"/>
</dbReference>
<dbReference type="PATRIC" id="fig|1121318.3.peg.2527"/>
<evidence type="ECO:0000259" key="9">
    <source>
        <dbReference type="Pfam" id="PF02771"/>
    </source>
</evidence>
<dbReference type="Proteomes" id="UP000037043">
    <property type="component" value="Unassembled WGS sequence"/>
</dbReference>
<keyword evidence="4 6" id="KW-0274">FAD</keyword>
<dbReference type="InterPro" id="IPR013786">
    <property type="entry name" value="AcylCoA_DH/ox_N"/>
</dbReference>
<dbReference type="PANTHER" id="PTHR43884">
    <property type="entry name" value="ACYL-COA DEHYDROGENASE"/>
    <property type="match status" value="1"/>
</dbReference>
<evidence type="ECO:0000313" key="10">
    <source>
        <dbReference type="EMBL" id="KOA19130.1"/>
    </source>
</evidence>
<dbReference type="EC" id="1.3.99.-" evidence="10"/>
<dbReference type="STRING" id="36844.SAMN04488501_11949"/>
<comment type="caution">
    <text evidence="10">The sequence shown here is derived from an EMBL/GenBank/DDBJ whole genome shotgun (WGS) entry which is preliminary data.</text>
</comment>
<evidence type="ECO:0000313" key="11">
    <source>
        <dbReference type="Proteomes" id="UP000037043"/>
    </source>
</evidence>
<dbReference type="FunFam" id="2.40.110.10:FF:000001">
    <property type="entry name" value="Acyl-CoA dehydrogenase, mitochondrial"/>
    <property type="match status" value="1"/>
</dbReference>
<dbReference type="PROSITE" id="PS00073">
    <property type="entry name" value="ACYL_COA_DH_2"/>
    <property type="match status" value="1"/>
</dbReference>
<dbReference type="Pfam" id="PF00441">
    <property type="entry name" value="Acyl-CoA_dh_1"/>
    <property type="match status" value="1"/>
</dbReference>
<dbReference type="GO" id="GO:0003995">
    <property type="term" value="F:acyl-CoA dehydrogenase activity"/>
    <property type="evidence" value="ECO:0007669"/>
    <property type="project" value="InterPro"/>
</dbReference>
<protein>
    <submittedName>
        <fullName evidence="10">Acyl-CoA dehydrogenase</fullName>
        <ecNumber evidence="10">1.3.99.-</ecNumber>
    </submittedName>
</protein>
<dbReference type="Pfam" id="PF02771">
    <property type="entry name" value="Acyl-CoA_dh_N"/>
    <property type="match status" value="1"/>
</dbReference>
<dbReference type="InterPro" id="IPR006089">
    <property type="entry name" value="Acyl-CoA_DH_CS"/>
</dbReference>
<dbReference type="Pfam" id="PF02770">
    <property type="entry name" value="Acyl-CoA_dh_M"/>
    <property type="match status" value="1"/>
</dbReference>
<feature type="domain" description="Acyl-CoA dehydrogenase/oxidase N-terminal" evidence="9">
    <location>
        <begin position="7"/>
        <end position="113"/>
    </location>
</feature>
<name>A0A0L6Z840_9CLOT</name>
<dbReference type="FunFam" id="1.20.140.10:FF:000004">
    <property type="entry name" value="Acyl-CoA dehydrogenase FadE25"/>
    <property type="match status" value="1"/>
</dbReference>
<dbReference type="Gene3D" id="1.10.540.10">
    <property type="entry name" value="Acyl-CoA dehydrogenase/oxidase, N-terminal domain"/>
    <property type="match status" value="1"/>
</dbReference>
<evidence type="ECO:0000259" key="8">
    <source>
        <dbReference type="Pfam" id="PF02770"/>
    </source>
</evidence>